<dbReference type="InterPro" id="IPR010730">
    <property type="entry name" value="HET"/>
</dbReference>
<evidence type="ECO:0000313" key="4">
    <source>
        <dbReference type="Proteomes" id="UP000039046"/>
    </source>
</evidence>
<dbReference type="Proteomes" id="UP000039046">
    <property type="component" value="Unassembled WGS sequence"/>
</dbReference>
<dbReference type="STRING" id="1531966.A0A0A1T6C3"/>
<evidence type="ECO:0000259" key="2">
    <source>
        <dbReference type="Pfam" id="PF06985"/>
    </source>
</evidence>
<feature type="compositionally biased region" description="Low complexity" evidence="1">
    <location>
        <begin position="70"/>
        <end position="83"/>
    </location>
</feature>
<keyword evidence="4" id="KW-1185">Reference proteome</keyword>
<reference evidence="3 4" key="1">
    <citation type="journal article" date="2015" name="Genome Announc.">
        <title>Draft Genome Sequence and Gene Annotation of the Entomopathogenic Fungus Verticillium hemipterigenum.</title>
        <authorList>
            <person name="Horn F."/>
            <person name="Habel A."/>
            <person name="Scharf D.H."/>
            <person name="Dworschak J."/>
            <person name="Brakhage A.A."/>
            <person name="Guthke R."/>
            <person name="Hertweck C."/>
            <person name="Linde J."/>
        </authorList>
    </citation>
    <scope>NUCLEOTIDE SEQUENCE [LARGE SCALE GENOMIC DNA]</scope>
</reference>
<dbReference type="AlphaFoldDB" id="A0A0A1T6C3"/>
<evidence type="ECO:0000256" key="1">
    <source>
        <dbReference type="SAM" id="MobiDB-lite"/>
    </source>
</evidence>
<accession>A0A0A1T6C3</accession>
<dbReference type="Pfam" id="PF06985">
    <property type="entry name" value="HET"/>
    <property type="match status" value="1"/>
</dbReference>
<dbReference type="EMBL" id="CDHN01000001">
    <property type="protein sequence ID" value="CEJ80914.1"/>
    <property type="molecule type" value="Genomic_DNA"/>
</dbReference>
<organism evidence="3 4">
    <name type="scientific">[Torrubiella] hemipterigena</name>
    <dbReference type="NCBI Taxonomy" id="1531966"/>
    <lineage>
        <taxon>Eukaryota</taxon>
        <taxon>Fungi</taxon>
        <taxon>Dikarya</taxon>
        <taxon>Ascomycota</taxon>
        <taxon>Pezizomycotina</taxon>
        <taxon>Sordariomycetes</taxon>
        <taxon>Hypocreomycetidae</taxon>
        <taxon>Hypocreales</taxon>
        <taxon>Clavicipitaceae</taxon>
        <taxon>Clavicipitaceae incertae sedis</taxon>
        <taxon>'Torrubiella' clade</taxon>
    </lineage>
</organism>
<dbReference type="PANTHER" id="PTHR33112">
    <property type="entry name" value="DOMAIN PROTEIN, PUTATIVE-RELATED"/>
    <property type="match status" value="1"/>
</dbReference>
<sequence>MGRFSRILPRRRWGKADDEEAEWTRRWAKDGPPLQDSADFHQLNSKRSLGVSVQAKKGTRTGKNRIIATSSPAQPSSPALPSSVDGEEPQHIDSLLDEPGVICEFCSMIDFPRLLDWKVGQPRPWIPLSHVLSDTSSCPYCTFFQAMIGDISRAATDSTQSPIAENTGTFTPYFRIRQAFEKVAATHKHELGGAVLFEVTTRSKTLPRGYIIRATEDETASSVYTSDVENGATGSTNSLSSKATSVDALPVVHGRAVTPLLDPLLVKSWIKFCDDNPTESAKPKIEMVSPVGLKLVDCHDGKIIEADDELAKDLKYVTLSYVPDDPAGDDAEGESPAVDLTTALFADAIGLTSSLGYQYLWIEKFCQPEPASAAELQKNLSAKAKIFSNSILTIIAANGESNAVGIHGVSVPREEPLSLQTEVGFFTTTLLRSDLEIGASAWASHAWTMQDGAFAQRQLVLTPSQVYFQSGKVHCHESVSMPLRLTATVSKGRVFEVDTKFGPEDYRHQVSLFLGRRHYRPSQRLDLFRSTLDTFAKAEKGTENLIGLPLFHPDHFENVKVVSQTDRLAVGLGWMTVGNKTSSAALETLMTDLKPFADVENPTGAYVMDPGLPFPSWSWLAWRLRENAPLSPAGPCARGFLFNYVNGKSEPAIDGITAPRRMEISVGFEDGMLLSWEIDGEAIARRALKIDFLHITTYCFDIRLVRAESGQMGLEKQIATAMGHATSLIVLEGVRSACADGNVLPDCEEIVLKAVLVSGKHWRRPQPDELGKPSPKRSEKSLATALICAHRNWDTSKPLIRIGAISLSFTEFVEREPTPSDTGSNAHSVAASTGDGQAMLRGVDSGMGMHKGDIFVSLNQVDLY</sequence>
<gene>
    <name evidence="3" type="ORF">VHEMI01072</name>
</gene>
<evidence type="ECO:0000313" key="3">
    <source>
        <dbReference type="EMBL" id="CEJ80914.1"/>
    </source>
</evidence>
<dbReference type="OrthoDB" id="5428863at2759"/>
<dbReference type="PANTHER" id="PTHR33112:SF1">
    <property type="entry name" value="HETEROKARYON INCOMPATIBILITY DOMAIN-CONTAINING PROTEIN"/>
    <property type="match status" value="1"/>
</dbReference>
<feature type="region of interest" description="Disordered" evidence="1">
    <location>
        <begin position="13"/>
        <end position="91"/>
    </location>
</feature>
<proteinExistence type="predicted"/>
<dbReference type="HOGENOM" id="CLU_012435_0_0_1"/>
<feature type="domain" description="Heterokaryon incompatibility" evidence="2">
    <location>
        <begin position="316"/>
        <end position="450"/>
    </location>
</feature>
<name>A0A0A1T6C3_9HYPO</name>
<protein>
    <recommendedName>
        <fullName evidence="2">Heterokaryon incompatibility domain-containing protein</fullName>
    </recommendedName>
</protein>